<sequence length="449" mass="50025">MTERAERRQLLKRELQRIDGKSPEAPTPLTKHVKMAASPFHVLRGTAQVFYADLASGQLPLPAPMLEAPLTRIVGDCHLSNFGFFTEDGSYGDRVIWGPNDYDDAAEGHAAFDLSRFCVSLFLASDYLEGLIEGRYTSAEQFNGTNAPSRNDAAKAAKAFLKAYRKACEHVIDQPETRDWAVDDFGKSHFLAAPLKRAISRAPGGQNFYEKSSVGKLTVATDTGFRFKKAQGKLAAVEPDMAAELRFVFRPYLDDTILDVAQRLGAGTGSLNVERYYFLVGPDAGPSEAAFRETHIVEVKQQRPAAIIEHFPDLSPVNRMDPAHLTIDCQRRMMRRPDLVLDEVNWKGLHWLVRSRHHARVTVDPEELLEAGAPGKALKDYAKACGTALARTHGRVDRRSVRFESAMAEALEDFDKELIEVAREYAQVVRTDHRILKEMLGQDGKSNAA</sequence>
<dbReference type="AlphaFoldDB" id="A0A916X160"/>
<dbReference type="InterPro" id="IPR018721">
    <property type="entry name" value="DUF2252"/>
</dbReference>
<dbReference type="PANTHER" id="PTHR39441">
    <property type="entry name" value="DUF2252 DOMAIN-CONTAINING PROTEIN"/>
    <property type="match status" value="1"/>
</dbReference>
<keyword evidence="2" id="KW-1185">Reference proteome</keyword>
<accession>A0A916X160</accession>
<name>A0A916X160_9HYPH</name>
<dbReference type="OrthoDB" id="1491115at2"/>
<evidence type="ECO:0000313" key="2">
    <source>
        <dbReference type="Proteomes" id="UP000605148"/>
    </source>
</evidence>
<dbReference type="RefSeq" id="WP_150496441.1">
    <property type="nucleotide sequence ID" value="NZ_BMFA01000007.1"/>
</dbReference>
<dbReference type="PANTHER" id="PTHR39441:SF1">
    <property type="entry name" value="DUF2252 DOMAIN-CONTAINING PROTEIN"/>
    <property type="match status" value="1"/>
</dbReference>
<proteinExistence type="predicted"/>
<protein>
    <recommendedName>
        <fullName evidence="3">DUF2252 domain-containing protein</fullName>
    </recommendedName>
</protein>
<reference evidence="1" key="1">
    <citation type="journal article" date="2014" name="Int. J. Syst. Evol. Microbiol.">
        <title>Complete genome sequence of Corynebacterium casei LMG S-19264T (=DSM 44701T), isolated from a smear-ripened cheese.</title>
        <authorList>
            <consortium name="US DOE Joint Genome Institute (JGI-PGF)"/>
            <person name="Walter F."/>
            <person name="Albersmeier A."/>
            <person name="Kalinowski J."/>
            <person name="Ruckert C."/>
        </authorList>
    </citation>
    <scope>NUCLEOTIDE SEQUENCE</scope>
    <source>
        <strain evidence="1">CGMCC 1.12426</strain>
    </source>
</reference>
<dbReference type="SUPFAM" id="SSF56112">
    <property type="entry name" value="Protein kinase-like (PK-like)"/>
    <property type="match status" value="1"/>
</dbReference>
<evidence type="ECO:0008006" key="3">
    <source>
        <dbReference type="Google" id="ProtNLM"/>
    </source>
</evidence>
<reference evidence="1" key="2">
    <citation type="submission" date="2020-09" db="EMBL/GenBank/DDBJ databases">
        <authorList>
            <person name="Sun Q."/>
            <person name="Zhou Y."/>
        </authorList>
    </citation>
    <scope>NUCLEOTIDE SEQUENCE</scope>
    <source>
        <strain evidence="1">CGMCC 1.12426</strain>
    </source>
</reference>
<dbReference type="Pfam" id="PF10009">
    <property type="entry name" value="DUF2252"/>
    <property type="match status" value="1"/>
</dbReference>
<evidence type="ECO:0000313" key="1">
    <source>
        <dbReference type="EMBL" id="GGB53555.1"/>
    </source>
</evidence>
<dbReference type="InterPro" id="IPR011009">
    <property type="entry name" value="Kinase-like_dom_sf"/>
</dbReference>
<dbReference type="Proteomes" id="UP000605148">
    <property type="component" value="Unassembled WGS sequence"/>
</dbReference>
<dbReference type="EMBL" id="BMFA01000007">
    <property type="protein sequence ID" value="GGB53555.1"/>
    <property type="molecule type" value="Genomic_DNA"/>
</dbReference>
<comment type="caution">
    <text evidence="1">The sequence shown here is derived from an EMBL/GenBank/DDBJ whole genome shotgun (WGS) entry which is preliminary data.</text>
</comment>
<gene>
    <name evidence="1" type="ORF">GCM10011316_26980</name>
</gene>
<organism evidence="1 2">
    <name type="scientific">Roseibium aquae</name>
    <dbReference type="NCBI Taxonomy" id="1323746"/>
    <lineage>
        <taxon>Bacteria</taxon>
        <taxon>Pseudomonadati</taxon>
        <taxon>Pseudomonadota</taxon>
        <taxon>Alphaproteobacteria</taxon>
        <taxon>Hyphomicrobiales</taxon>
        <taxon>Stappiaceae</taxon>
        <taxon>Roseibium</taxon>
    </lineage>
</organism>